<dbReference type="InterPro" id="IPR011009">
    <property type="entry name" value="Kinase-like_dom_sf"/>
</dbReference>
<keyword evidence="6" id="KW-1185">Reference proteome</keyword>
<reference evidence="5" key="1">
    <citation type="journal article" date="2020" name="Stud. Mycol.">
        <title>101 Dothideomycetes genomes: a test case for predicting lifestyles and emergence of pathogens.</title>
        <authorList>
            <person name="Haridas S."/>
            <person name="Albert R."/>
            <person name="Binder M."/>
            <person name="Bloem J."/>
            <person name="Labutti K."/>
            <person name="Salamov A."/>
            <person name="Andreopoulos B."/>
            <person name="Baker S."/>
            <person name="Barry K."/>
            <person name="Bills G."/>
            <person name="Bluhm B."/>
            <person name="Cannon C."/>
            <person name="Castanera R."/>
            <person name="Culley D."/>
            <person name="Daum C."/>
            <person name="Ezra D."/>
            <person name="Gonzalez J."/>
            <person name="Henrissat B."/>
            <person name="Kuo A."/>
            <person name="Liang C."/>
            <person name="Lipzen A."/>
            <person name="Lutzoni F."/>
            <person name="Magnuson J."/>
            <person name="Mondo S."/>
            <person name="Nolan M."/>
            <person name="Ohm R."/>
            <person name="Pangilinan J."/>
            <person name="Park H.-J."/>
            <person name="Ramirez L."/>
            <person name="Alfaro M."/>
            <person name="Sun H."/>
            <person name="Tritt A."/>
            <person name="Yoshinaga Y."/>
            <person name="Zwiers L.-H."/>
            <person name="Turgeon B."/>
            <person name="Goodwin S."/>
            <person name="Spatafora J."/>
            <person name="Crous P."/>
            <person name="Grigoriev I."/>
        </authorList>
    </citation>
    <scope>NUCLEOTIDE SEQUENCE</scope>
    <source>
        <strain evidence="5">CBS 109.77</strain>
    </source>
</reference>
<protein>
    <recommendedName>
        <fullName evidence="7">Kinase-like protein</fullName>
    </recommendedName>
</protein>
<dbReference type="PANTHER" id="PTHR24359:SF1">
    <property type="entry name" value="INHIBITOR OF NUCLEAR FACTOR KAPPA-B KINASE EPSILON SUBUNIT HOMOLOG 1-RELATED"/>
    <property type="match status" value="1"/>
</dbReference>
<keyword evidence="1" id="KW-0862">Zinc</keyword>
<dbReference type="AlphaFoldDB" id="A0A6A6X002"/>
<feature type="region of interest" description="Disordered" evidence="2">
    <location>
        <begin position="1"/>
        <end position="50"/>
    </location>
</feature>
<dbReference type="SMART" id="SM00220">
    <property type="entry name" value="S_TKc"/>
    <property type="match status" value="1"/>
</dbReference>
<feature type="compositionally biased region" description="Acidic residues" evidence="2">
    <location>
        <begin position="411"/>
        <end position="427"/>
    </location>
</feature>
<feature type="domain" description="C2H2-type" evidence="4">
    <location>
        <begin position="288"/>
        <end position="316"/>
    </location>
</feature>
<organism evidence="5 6">
    <name type="scientific">Melanomma pulvis-pyrius CBS 109.77</name>
    <dbReference type="NCBI Taxonomy" id="1314802"/>
    <lineage>
        <taxon>Eukaryota</taxon>
        <taxon>Fungi</taxon>
        <taxon>Dikarya</taxon>
        <taxon>Ascomycota</taxon>
        <taxon>Pezizomycotina</taxon>
        <taxon>Dothideomycetes</taxon>
        <taxon>Pleosporomycetidae</taxon>
        <taxon>Pleosporales</taxon>
        <taxon>Melanommataceae</taxon>
        <taxon>Melanomma</taxon>
    </lineage>
</organism>
<feature type="domain" description="Protein kinase" evidence="3">
    <location>
        <begin position="527"/>
        <end position="855"/>
    </location>
</feature>
<evidence type="ECO:0000256" key="1">
    <source>
        <dbReference type="PROSITE-ProRule" id="PRU00042"/>
    </source>
</evidence>
<dbReference type="PANTHER" id="PTHR24359">
    <property type="entry name" value="SERINE/THREONINE-PROTEIN KINASE SBK1"/>
    <property type="match status" value="1"/>
</dbReference>
<accession>A0A6A6X002</accession>
<evidence type="ECO:0000313" key="6">
    <source>
        <dbReference type="Proteomes" id="UP000799757"/>
    </source>
</evidence>
<dbReference type="Proteomes" id="UP000799757">
    <property type="component" value="Unassembled WGS sequence"/>
</dbReference>
<dbReference type="Gene3D" id="1.10.510.10">
    <property type="entry name" value="Transferase(Phosphotransferase) domain 1"/>
    <property type="match status" value="1"/>
</dbReference>
<sequence>MNPSRDPQPSWHSSTFGPQHGINTTNSYELHNLDNSDTFPSSPNASTSMLHRPLGDSGFYDVEFSELLSSSSVPQTNASLISPHDQQPFDKGPSVLQESVSDQLAKWEKWLYDWYVNNDRKIPSDDQLHFFSALISAPEHALRAKFQQYYDWDKYRPGSLVYSGDGNQDTVAPPNSTELSFPALAIPPTAVPNMTTRLVELTANEDVSVVQLPLGVEAETRSGTNPSMVLNMAEILPQSRRVSLTPSLLSLIWELVKVREVTGCGKIRSHEYSNPSKSFNREQRTWKYQCTVGCGRRFKSPSDLNRHENTRYLQNLWFCTRCGDLDNASKENLYLRDDKFRAHIRRAHPDWANQGGLADCKVPSASVPFPRRCGFCDRNQFYARTWTHRCDHITNHFKSGADMTQWRVWPEEDPDDDDDDDDLEGAEIDVPKPDDDDDDDDDGTGDSEDKDEPSGSPPPDADTSQAPDDSSGDAPEKWSPSIGEFLLPWDSNSLSHGFACNVVVSPLSSQQGLNESQKSSQWVLPILSKERINLKGGTGSVHRIEVPRSHCNWTGKDFDDPNPGTAHLFAVKTYHKHQRQIYDREIEAFTRLSQLGNSHQAILKCFGSFIQPGIDGPTYNILLEYAHCDLEEYFADTPPPTSSEERALLWKQLCDVANALQALHNGFSVNGDNGRVVCWHADLKPANILRVENQWKIADFGFSKFVETDNSKVCEQMMDGGSLMWSAPECGGSSDGKIRVPVSQKIDVWSLGCIISEIATWVILGFSGIRKLEEHLKIAIQDTGIDNHRAMPVFHDGKKVLPEVAKWHKGLRRNMRPDDGITAKILDLVDEHLLQGDPKSRFDSKELCNHLDQLLQEEDQNRKHSPPSLVELIPFEVPMDAKTTPGGDGTLEDWFEVTMDTNPAPGGDGALEDWFEVTMDTNPAPGGDGTLEDWFHILFHRERQPLPLDRSSWKLWKEGYSVRDIFFF</sequence>
<dbReference type="InterPro" id="IPR013087">
    <property type="entry name" value="Znf_C2H2_type"/>
</dbReference>
<dbReference type="Gene3D" id="3.30.160.60">
    <property type="entry name" value="Classic Zinc Finger"/>
    <property type="match status" value="1"/>
</dbReference>
<dbReference type="PROSITE" id="PS50011">
    <property type="entry name" value="PROTEIN_KINASE_DOM"/>
    <property type="match status" value="1"/>
</dbReference>
<keyword evidence="1" id="KW-0479">Metal-binding</keyword>
<name>A0A6A6X002_9PLEO</name>
<feature type="compositionally biased region" description="Acidic residues" evidence="2">
    <location>
        <begin position="434"/>
        <end position="451"/>
    </location>
</feature>
<proteinExistence type="predicted"/>
<evidence type="ECO:0008006" key="7">
    <source>
        <dbReference type="Google" id="ProtNLM"/>
    </source>
</evidence>
<feature type="compositionally biased region" description="Polar residues" evidence="2">
    <location>
        <begin position="1"/>
        <end position="49"/>
    </location>
</feature>
<dbReference type="EMBL" id="MU002131">
    <property type="protein sequence ID" value="KAF2789518.1"/>
    <property type="molecule type" value="Genomic_DNA"/>
</dbReference>
<keyword evidence="1" id="KW-0863">Zinc-finger</keyword>
<dbReference type="Pfam" id="PF00069">
    <property type="entry name" value="Pkinase"/>
    <property type="match status" value="1"/>
</dbReference>
<dbReference type="GO" id="GO:0008270">
    <property type="term" value="F:zinc ion binding"/>
    <property type="evidence" value="ECO:0007669"/>
    <property type="project" value="UniProtKB-KW"/>
</dbReference>
<dbReference type="CDD" id="cd00180">
    <property type="entry name" value="PKc"/>
    <property type="match status" value="1"/>
</dbReference>
<dbReference type="GO" id="GO:0004674">
    <property type="term" value="F:protein serine/threonine kinase activity"/>
    <property type="evidence" value="ECO:0007669"/>
    <property type="project" value="TreeGrafter"/>
</dbReference>
<dbReference type="PROSITE" id="PS50157">
    <property type="entry name" value="ZINC_FINGER_C2H2_2"/>
    <property type="match status" value="1"/>
</dbReference>
<dbReference type="SUPFAM" id="SSF56112">
    <property type="entry name" value="Protein kinase-like (PK-like)"/>
    <property type="match status" value="1"/>
</dbReference>
<feature type="region of interest" description="Disordered" evidence="2">
    <location>
        <begin position="75"/>
        <end position="96"/>
    </location>
</feature>
<evidence type="ECO:0000256" key="2">
    <source>
        <dbReference type="SAM" id="MobiDB-lite"/>
    </source>
</evidence>
<dbReference type="InterPro" id="IPR000719">
    <property type="entry name" value="Prot_kinase_dom"/>
</dbReference>
<evidence type="ECO:0000313" key="5">
    <source>
        <dbReference type="EMBL" id="KAF2789518.1"/>
    </source>
</evidence>
<dbReference type="OrthoDB" id="9992527at2759"/>
<feature type="region of interest" description="Disordered" evidence="2">
    <location>
        <begin position="405"/>
        <end position="482"/>
    </location>
</feature>
<evidence type="ECO:0000259" key="3">
    <source>
        <dbReference type="PROSITE" id="PS50011"/>
    </source>
</evidence>
<evidence type="ECO:0000259" key="4">
    <source>
        <dbReference type="PROSITE" id="PS50157"/>
    </source>
</evidence>
<gene>
    <name evidence="5" type="ORF">K505DRAFT_365536</name>
</gene>
<dbReference type="GO" id="GO:0005524">
    <property type="term" value="F:ATP binding"/>
    <property type="evidence" value="ECO:0007669"/>
    <property type="project" value="InterPro"/>
</dbReference>